<dbReference type="Gene3D" id="3.90.550.50">
    <property type="match status" value="1"/>
</dbReference>
<dbReference type="InterPro" id="IPR002659">
    <property type="entry name" value="Glyco_trans_31"/>
</dbReference>
<evidence type="ECO:0000256" key="1">
    <source>
        <dbReference type="ARBA" id="ARBA00004323"/>
    </source>
</evidence>
<evidence type="ECO:0000256" key="3">
    <source>
        <dbReference type="ARBA" id="ARBA00022676"/>
    </source>
</evidence>
<dbReference type="AlphaFoldDB" id="A0A9X0D3J9"/>
<keyword evidence="9" id="KW-0472">Membrane</keyword>
<keyword evidence="4 11" id="KW-0808">Transferase</keyword>
<keyword evidence="3 10" id="KW-0328">Glycosyltransferase</keyword>
<comment type="subcellular location">
    <subcellularLocation>
        <location evidence="1 10">Golgi apparatus membrane</location>
        <topology evidence="1 10">Single-pass type II membrane protein</topology>
    </subcellularLocation>
</comment>
<dbReference type="Pfam" id="PF01762">
    <property type="entry name" value="Galactosyl_T"/>
    <property type="match status" value="1"/>
</dbReference>
<protein>
    <recommendedName>
        <fullName evidence="10">Hexosyltransferase</fullName>
        <ecNumber evidence="10">2.4.1.-</ecNumber>
    </recommendedName>
</protein>
<evidence type="ECO:0000313" key="12">
    <source>
        <dbReference type="Proteomes" id="UP001163046"/>
    </source>
</evidence>
<name>A0A9X0D3J9_9CNID</name>
<evidence type="ECO:0000256" key="5">
    <source>
        <dbReference type="ARBA" id="ARBA00022692"/>
    </source>
</evidence>
<comment type="similarity">
    <text evidence="2 10">Belongs to the glycosyltransferase 31 family.</text>
</comment>
<gene>
    <name evidence="11" type="primary">B3GALT1_1</name>
    <name evidence="11" type="ORF">OS493_016326</name>
</gene>
<keyword evidence="5" id="KW-0812">Transmembrane</keyword>
<evidence type="ECO:0000313" key="11">
    <source>
        <dbReference type="EMBL" id="KAJ7385256.1"/>
    </source>
</evidence>
<dbReference type="EMBL" id="MU825881">
    <property type="protein sequence ID" value="KAJ7385256.1"/>
    <property type="molecule type" value="Genomic_DNA"/>
</dbReference>
<comment type="caution">
    <text evidence="11">The sequence shown here is derived from an EMBL/GenBank/DDBJ whole genome shotgun (WGS) entry which is preliminary data.</text>
</comment>
<evidence type="ECO:0000256" key="6">
    <source>
        <dbReference type="ARBA" id="ARBA00022968"/>
    </source>
</evidence>
<evidence type="ECO:0000256" key="7">
    <source>
        <dbReference type="ARBA" id="ARBA00022989"/>
    </source>
</evidence>
<dbReference type="OrthoDB" id="5512589at2759"/>
<dbReference type="EC" id="2.4.1.-" evidence="10"/>
<evidence type="ECO:0000256" key="10">
    <source>
        <dbReference type="RuleBase" id="RU363063"/>
    </source>
</evidence>
<keyword evidence="12" id="KW-1185">Reference proteome</keyword>
<reference evidence="11" key="1">
    <citation type="submission" date="2023-01" db="EMBL/GenBank/DDBJ databases">
        <title>Genome assembly of the deep-sea coral Lophelia pertusa.</title>
        <authorList>
            <person name="Herrera S."/>
            <person name="Cordes E."/>
        </authorList>
    </citation>
    <scope>NUCLEOTIDE SEQUENCE</scope>
    <source>
        <strain evidence="11">USNM1676648</strain>
        <tissue evidence="11">Polyp</tissue>
    </source>
</reference>
<dbReference type="PANTHER" id="PTHR11214">
    <property type="entry name" value="BETA-1,3-N-ACETYLGLUCOSAMINYLTRANSFERASE"/>
    <property type="match status" value="1"/>
</dbReference>
<evidence type="ECO:0000256" key="4">
    <source>
        <dbReference type="ARBA" id="ARBA00022679"/>
    </source>
</evidence>
<evidence type="ECO:0000256" key="8">
    <source>
        <dbReference type="ARBA" id="ARBA00023034"/>
    </source>
</evidence>
<accession>A0A9X0D3J9</accession>
<dbReference type="GO" id="GO:0016758">
    <property type="term" value="F:hexosyltransferase activity"/>
    <property type="evidence" value="ECO:0007669"/>
    <property type="project" value="InterPro"/>
</dbReference>
<dbReference type="Proteomes" id="UP001163046">
    <property type="component" value="Unassembled WGS sequence"/>
</dbReference>
<keyword evidence="8 10" id="KW-0333">Golgi apparatus</keyword>
<evidence type="ECO:0000256" key="2">
    <source>
        <dbReference type="ARBA" id="ARBA00008661"/>
    </source>
</evidence>
<keyword evidence="7" id="KW-1133">Transmembrane helix</keyword>
<dbReference type="GO" id="GO:0006493">
    <property type="term" value="P:protein O-linked glycosylation"/>
    <property type="evidence" value="ECO:0007669"/>
    <property type="project" value="TreeGrafter"/>
</dbReference>
<evidence type="ECO:0000256" key="9">
    <source>
        <dbReference type="ARBA" id="ARBA00023136"/>
    </source>
</evidence>
<dbReference type="GO" id="GO:0000139">
    <property type="term" value="C:Golgi membrane"/>
    <property type="evidence" value="ECO:0007669"/>
    <property type="project" value="UniProtKB-SubCell"/>
</dbReference>
<sequence length="377" mass="42869">MTRVSLKRVVAFSLLVSVGVIVLLYKTTSNQIKCSKNSPQGCPWYSIGNVTGYKVTPEPSRNATPPNSSAQVQMEFQGRGDPQIESTPLPALPVQEERFVLILIISAPYNTIPRLTIRQTWLSVLVNKSVALDRSNIRAMKDPTNASNDDLIIHYLFVCGHYYESQQKVESAVENETRVYGDILRLEYTETYSLLVHKTLTSLKFASTMNVKFVVKIDDDVYLDVPRMVWWLKTASLPEKLYGGDVLDKSHPIRNNASKYYVSYEEFNETIFPFYCNGPFYILSKNVVLEFLAASNHTRRFPLEDAYIGVLAKKVGVVPTHLREKGARLAFKLQHVERIWSDSELNKHFALGDSLTPKRLFALHKRYVNITLSQPPS</sequence>
<keyword evidence="6" id="KW-0735">Signal-anchor</keyword>
<dbReference type="PANTHER" id="PTHR11214:SF376">
    <property type="entry name" value="HEXOSYLTRANSFERASE"/>
    <property type="match status" value="1"/>
</dbReference>
<proteinExistence type="inferred from homology"/>
<organism evidence="11 12">
    <name type="scientific">Desmophyllum pertusum</name>
    <dbReference type="NCBI Taxonomy" id="174260"/>
    <lineage>
        <taxon>Eukaryota</taxon>
        <taxon>Metazoa</taxon>
        <taxon>Cnidaria</taxon>
        <taxon>Anthozoa</taxon>
        <taxon>Hexacorallia</taxon>
        <taxon>Scleractinia</taxon>
        <taxon>Caryophylliina</taxon>
        <taxon>Caryophylliidae</taxon>
        <taxon>Desmophyllum</taxon>
    </lineage>
</organism>